<evidence type="ECO:0000256" key="10">
    <source>
        <dbReference type="ARBA" id="ARBA00023180"/>
    </source>
</evidence>
<evidence type="ECO:0000313" key="14">
    <source>
        <dbReference type="Proteomes" id="UP000826234"/>
    </source>
</evidence>
<dbReference type="InterPro" id="IPR003529">
    <property type="entry name" value="Hematopoietin_rcpt_Gp130_CS"/>
</dbReference>
<sequence length="602" mass="67666">MLSFFHLYSLLTEDNKMFSANIASAIIPLSQLLESQQFSVLVHAENDLGTVYSDPLNVDLNDIVIPATPVVIQNTTVDSPVFKTIIQWQKRSAINGTYCEERYKEATSQKSYFQFLIFFNAEPSSVLDVWRYLGPTYQNGSQEVTILIKPLLPKESRGRILGYRVYCEKEEEIVELCKTTESTCKVLVPLAVTVVYVTAHNSKGSSKPANITVNHQHHDDLVFPPPTNVQVIDDDQKGYFVRWEPPKFYGKAVLWYIVEWTSIVINHYHHGIMWRKVPSQNKTTYIEEDLKIKRNSNISVYSVYQDGTSKACSVQILEKNGKDRHAEKDPKSSSAATNDDNDYDVGVMVGTGSGATVLSVFILALIAKNSYRKSFHYKAIGKHRRFNNSDVPSQNSEENGSVTHISTELFSGYEDSVITEVEEILVHKDYKAQDGRKETKEAVFQTPDVPERTFFVSNSDVIEANGYKPQVSNKALLGNTFTCSTEIHCQNSDTKSNSPTLPMNISIKDYMSPMATTRPDENTLLFEKISLVLNGGGSGQSNVFSPADEEPNTPTAKQWRFLLSDDNVQEQTLIPDELLSCLNVVDKDSTDVMPYFPQSTAK</sequence>
<comment type="caution">
    <text evidence="13">The sequence shown here is derived from an EMBL/GenBank/DDBJ whole genome shotgun (WGS) entry which is preliminary data.</text>
</comment>
<dbReference type="CDD" id="cd00063">
    <property type="entry name" value="FN3"/>
    <property type="match status" value="1"/>
</dbReference>
<evidence type="ECO:0000259" key="12">
    <source>
        <dbReference type="PROSITE" id="PS50853"/>
    </source>
</evidence>
<evidence type="ECO:0000256" key="6">
    <source>
        <dbReference type="ARBA" id="ARBA00022989"/>
    </source>
</evidence>
<evidence type="ECO:0000256" key="3">
    <source>
        <dbReference type="ARBA" id="ARBA00022692"/>
    </source>
</evidence>
<keyword evidence="9" id="KW-0675">Receptor</keyword>
<keyword evidence="7" id="KW-0472">Membrane</keyword>
<reference evidence="13 14" key="1">
    <citation type="journal article" date="2022" name="Gigascience">
        <title>A chromosome-level genome assembly and annotation of the desert horned lizard, Phrynosoma platyrhinos, provides insight into chromosomal rearrangements among reptiles.</title>
        <authorList>
            <person name="Koochekian N."/>
            <person name="Ascanio A."/>
            <person name="Farleigh K."/>
            <person name="Card D.C."/>
            <person name="Schield D.R."/>
            <person name="Castoe T.A."/>
            <person name="Jezkova T."/>
        </authorList>
    </citation>
    <scope>NUCLEOTIDE SEQUENCE [LARGE SCALE GENOMIC DNA]</scope>
    <source>
        <strain evidence="13">NK-2021</strain>
    </source>
</reference>
<dbReference type="EMBL" id="JAIPUX010005289">
    <property type="protein sequence ID" value="KAH0618522.1"/>
    <property type="molecule type" value="Genomic_DNA"/>
</dbReference>
<feature type="region of interest" description="Disordered" evidence="11">
    <location>
        <begin position="320"/>
        <end position="340"/>
    </location>
</feature>
<dbReference type="Gene3D" id="2.60.40.10">
    <property type="entry name" value="Immunoglobulins"/>
    <property type="match status" value="2"/>
</dbReference>
<protein>
    <recommendedName>
        <fullName evidence="12">Fibronectin type-III domain-containing protein</fullName>
    </recommendedName>
</protein>
<dbReference type="PANTHER" id="PTHR48423:SF2">
    <property type="entry name" value="INTERLEUKIN-12 RECEPTOR SUBUNIT BETA-2"/>
    <property type="match status" value="1"/>
</dbReference>
<comment type="subcellular location">
    <subcellularLocation>
        <location evidence="1">Membrane</location>
        <topology evidence="1">Single-pass type I membrane protein</topology>
    </subcellularLocation>
</comment>
<feature type="domain" description="Fibronectin type-III" evidence="12">
    <location>
        <begin position="225"/>
        <end position="323"/>
    </location>
</feature>
<dbReference type="InterPro" id="IPR013783">
    <property type="entry name" value="Ig-like_fold"/>
</dbReference>
<evidence type="ECO:0000256" key="1">
    <source>
        <dbReference type="ARBA" id="ARBA00004479"/>
    </source>
</evidence>
<dbReference type="InterPro" id="IPR036116">
    <property type="entry name" value="FN3_sf"/>
</dbReference>
<keyword evidence="14" id="KW-1185">Reference proteome</keyword>
<keyword evidence="3" id="KW-0812">Transmembrane</keyword>
<dbReference type="PANTHER" id="PTHR48423">
    <property type="entry name" value="INTERLEUKIN-27 RECEPTOR SUBUNIT ALPHA"/>
    <property type="match status" value="1"/>
</dbReference>
<dbReference type="PROSITE" id="PS50853">
    <property type="entry name" value="FN3"/>
    <property type="match status" value="1"/>
</dbReference>
<dbReference type="SUPFAM" id="SSF49265">
    <property type="entry name" value="Fibronectin type III"/>
    <property type="match status" value="1"/>
</dbReference>
<feature type="compositionally biased region" description="Basic and acidic residues" evidence="11">
    <location>
        <begin position="320"/>
        <end position="331"/>
    </location>
</feature>
<organism evidence="13 14">
    <name type="scientific">Phrynosoma platyrhinos</name>
    <name type="common">Desert horned lizard</name>
    <dbReference type="NCBI Taxonomy" id="52577"/>
    <lineage>
        <taxon>Eukaryota</taxon>
        <taxon>Metazoa</taxon>
        <taxon>Chordata</taxon>
        <taxon>Craniata</taxon>
        <taxon>Vertebrata</taxon>
        <taxon>Euteleostomi</taxon>
        <taxon>Lepidosauria</taxon>
        <taxon>Squamata</taxon>
        <taxon>Bifurcata</taxon>
        <taxon>Unidentata</taxon>
        <taxon>Episquamata</taxon>
        <taxon>Toxicofera</taxon>
        <taxon>Iguania</taxon>
        <taxon>Phrynosomatidae</taxon>
        <taxon>Phrynosomatinae</taxon>
        <taxon>Phrynosoma</taxon>
    </lineage>
</organism>
<evidence type="ECO:0000256" key="2">
    <source>
        <dbReference type="ARBA" id="ARBA00008921"/>
    </source>
</evidence>
<keyword evidence="6" id="KW-1133">Transmembrane helix</keyword>
<evidence type="ECO:0000256" key="4">
    <source>
        <dbReference type="ARBA" id="ARBA00022729"/>
    </source>
</evidence>
<keyword evidence="5" id="KW-0677">Repeat</keyword>
<gene>
    <name evidence="13" type="ORF">JD844_017811</name>
</gene>
<keyword evidence="10" id="KW-0325">Glycoprotein</keyword>
<evidence type="ECO:0000256" key="8">
    <source>
        <dbReference type="ARBA" id="ARBA00023157"/>
    </source>
</evidence>
<comment type="similarity">
    <text evidence="2">Belongs to the type I cytokine receptor family. Type 2 subfamily.</text>
</comment>
<keyword evidence="8" id="KW-1015">Disulfide bond</keyword>
<evidence type="ECO:0000256" key="11">
    <source>
        <dbReference type="SAM" id="MobiDB-lite"/>
    </source>
</evidence>
<evidence type="ECO:0000313" key="13">
    <source>
        <dbReference type="EMBL" id="KAH0618522.1"/>
    </source>
</evidence>
<keyword evidence="4" id="KW-0732">Signal</keyword>
<evidence type="ECO:0000256" key="5">
    <source>
        <dbReference type="ARBA" id="ARBA00022737"/>
    </source>
</evidence>
<name>A0ABQ7SMD1_PHRPL</name>
<evidence type="ECO:0000256" key="7">
    <source>
        <dbReference type="ARBA" id="ARBA00023136"/>
    </source>
</evidence>
<accession>A0ABQ7SMD1</accession>
<proteinExistence type="inferred from homology"/>
<dbReference type="Proteomes" id="UP000826234">
    <property type="component" value="Unassembled WGS sequence"/>
</dbReference>
<dbReference type="InterPro" id="IPR003961">
    <property type="entry name" value="FN3_dom"/>
</dbReference>
<evidence type="ECO:0000256" key="9">
    <source>
        <dbReference type="ARBA" id="ARBA00023170"/>
    </source>
</evidence>
<dbReference type="InterPro" id="IPR052672">
    <property type="entry name" value="Type1_Cytokine_Rcpt_Type2"/>
</dbReference>
<dbReference type="PROSITE" id="PS01353">
    <property type="entry name" value="HEMATOPO_REC_L_F2"/>
    <property type="match status" value="1"/>
</dbReference>